<reference evidence="1" key="1">
    <citation type="submission" date="2022-12" db="EMBL/GenBank/DDBJ databases">
        <title>Gycomyces niveus sp.nov., a novel actinomycete isolated from soil in Shouguang.</title>
        <authorList>
            <person name="Yang X."/>
        </authorList>
    </citation>
    <scope>NUCLEOTIDE SEQUENCE</scope>
    <source>
        <strain evidence="1">DSM 44724</strain>
    </source>
</reference>
<comment type="caution">
    <text evidence="1">The sequence shown here is derived from an EMBL/GenBank/DDBJ whole genome shotgun (WGS) entry which is preliminary data.</text>
</comment>
<proteinExistence type="predicted"/>
<organism evidence="1 3">
    <name type="scientific">Glycomyces lechevalierae</name>
    <dbReference type="NCBI Taxonomy" id="256034"/>
    <lineage>
        <taxon>Bacteria</taxon>
        <taxon>Bacillati</taxon>
        <taxon>Actinomycetota</taxon>
        <taxon>Actinomycetes</taxon>
        <taxon>Glycomycetales</taxon>
        <taxon>Glycomycetaceae</taxon>
        <taxon>Glycomyces</taxon>
    </lineage>
</organism>
<dbReference type="EMBL" id="JAVDYD010000001">
    <property type="protein sequence ID" value="MDR7337546.1"/>
    <property type="molecule type" value="Genomic_DNA"/>
</dbReference>
<keyword evidence="4" id="KW-1185">Reference proteome</keyword>
<evidence type="ECO:0000313" key="2">
    <source>
        <dbReference type="EMBL" id="MDR7337546.1"/>
    </source>
</evidence>
<dbReference type="Proteomes" id="UP001145799">
    <property type="component" value="Unassembled WGS sequence"/>
</dbReference>
<sequence>MPKTSKASATEHMTLEGYEGHFTELDTGYTVAFESYSSDADLADYFKGLPDDRCQCPHWGYVFSGKVMFKTADGDETFEAGDAYHVGPGHTPVLYEGTEVVEFSPTKELQQTIDVVTKNMEAFG</sequence>
<dbReference type="InterPro" id="IPR011051">
    <property type="entry name" value="RmlC_Cupin_sf"/>
</dbReference>
<evidence type="ECO:0000313" key="3">
    <source>
        <dbReference type="Proteomes" id="UP001145799"/>
    </source>
</evidence>
<evidence type="ECO:0008006" key="5">
    <source>
        <dbReference type="Google" id="ProtNLM"/>
    </source>
</evidence>
<protein>
    <recommendedName>
        <fullName evidence="5">Cupin domain-containing protein</fullName>
    </recommendedName>
</protein>
<reference evidence="2 4" key="2">
    <citation type="submission" date="2023-07" db="EMBL/GenBank/DDBJ databases">
        <title>Sequencing the genomes of 1000 actinobacteria strains.</title>
        <authorList>
            <person name="Klenk H.-P."/>
        </authorList>
    </citation>
    <scope>NUCLEOTIDE SEQUENCE [LARGE SCALE GENOMIC DNA]</scope>
    <source>
        <strain evidence="2 4">DSM 44724</strain>
    </source>
</reference>
<accession>A0A9X3PHI2</accession>
<dbReference type="SUPFAM" id="SSF51182">
    <property type="entry name" value="RmlC-like cupins"/>
    <property type="match status" value="1"/>
</dbReference>
<dbReference type="AlphaFoldDB" id="A0A9X3PHI2"/>
<dbReference type="Proteomes" id="UP001183604">
    <property type="component" value="Unassembled WGS sequence"/>
</dbReference>
<gene>
    <name evidence="2" type="ORF">J2S69_001265</name>
    <name evidence="1" type="ORF">O2L01_08400</name>
</gene>
<dbReference type="RefSeq" id="WP_270121461.1">
    <property type="nucleotide sequence ID" value="NZ_BAAAOM010000002.1"/>
</dbReference>
<evidence type="ECO:0000313" key="4">
    <source>
        <dbReference type="Proteomes" id="UP001183604"/>
    </source>
</evidence>
<evidence type="ECO:0000313" key="1">
    <source>
        <dbReference type="EMBL" id="MDA1385002.1"/>
    </source>
</evidence>
<name>A0A9X3PHI2_9ACTN</name>
<dbReference type="EMBL" id="JAPZVQ010000003">
    <property type="protein sequence ID" value="MDA1385002.1"/>
    <property type="molecule type" value="Genomic_DNA"/>
</dbReference>